<comment type="caution">
    <text evidence="1">The sequence shown here is derived from an EMBL/GenBank/DDBJ whole genome shotgun (WGS) entry which is preliminary data.</text>
</comment>
<dbReference type="EMBL" id="JAUJYO010000017">
    <property type="protein sequence ID" value="KAK1291205.1"/>
    <property type="molecule type" value="Genomic_DNA"/>
</dbReference>
<proteinExistence type="predicted"/>
<accession>A0AAV9CQN9</accession>
<name>A0AAV9CQN9_ACOCL</name>
<sequence>MENWVPNAFDFQVVELLIEEQGKEAILEPDRPLGKFVRPSGFNRTRVIQLSSHPSKLFNLSRNCNNRIAYGLFQKK</sequence>
<dbReference type="AlphaFoldDB" id="A0AAV9CQN9"/>
<evidence type="ECO:0000313" key="1">
    <source>
        <dbReference type="EMBL" id="KAK1291205.1"/>
    </source>
</evidence>
<organism evidence="1 2">
    <name type="scientific">Acorus calamus</name>
    <name type="common">Sweet flag</name>
    <dbReference type="NCBI Taxonomy" id="4465"/>
    <lineage>
        <taxon>Eukaryota</taxon>
        <taxon>Viridiplantae</taxon>
        <taxon>Streptophyta</taxon>
        <taxon>Embryophyta</taxon>
        <taxon>Tracheophyta</taxon>
        <taxon>Spermatophyta</taxon>
        <taxon>Magnoliopsida</taxon>
        <taxon>Liliopsida</taxon>
        <taxon>Acoraceae</taxon>
        <taxon>Acorus</taxon>
    </lineage>
</organism>
<reference evidence="1" key="2">
    <citation type="submission" date="2023-06" db="EMBL/GenBank/DDBJ databases">
        <authorList>
            <person name="Ma L."/>
            <person name="Liu K.-W."/>
            <person name="Li Z."/>
            <person name="Hsiao Y.-Y."/>
            <person name="Qi Y."/>
            <person name="Fu T."/>
            <person name="Tang G."/>
            <person name="Zhang D."/>
            <person name="Sun W.-H."/>
            <person name="Liu D.-K."/>
            <person name="Li Y."/>
            <person name="Chen G.-Z."/>
            <person name="Liu X.-D."/>
            <person name="Liao X.-Y."/>
            <person name="Jiang Y.-T."/>
            <person name="Yu X."/>
            <person name="Hao Y."/>
            <person name="Huang J."/>
            <person name="Zhao X.-W."/>
            <person name="Ke S."/>
            <person name="Chen Y.-Y."/>
            <person name="Wu W.-L."/>
            <person name="Hsu J.-L."/>
            <person name="Lin Y.-F."/>
            <person name="Huang M.-D."/>
            <person name="Li C.-Y."/>
            <person name="Huang L."/>
            <person name="Wang Z.-W."/>
            <person name="Zhao X."/>
            <person name="Zhong W.-Y."/>
            <person name="Peng D.-H."/>
            <person name="Ahmad S."/>
            <person name="Lan S."/>
            <person name="Zhang J.-S."/>
            <person name="Tsai W.-C."/>
            <person name="Van De Peer Y."/>
            <person name="Liu Z.-J."/>
        </authorList>
    </citation>
    <scope>NUCLEOTIDE SEQUENCE</scope>
    <source>
        <strain evidence="1">CP</strain>
        <tissue evidence="1">Leaves</tissue>
    </source>
</reference>
<keyword evidence="2" id="KW-1185">Reference proteome</keyword>
<evidence type="ECO:0000313" key="2">
    <source>
        <dbReference type="Proteomes" id="UP001180020"/>
    </source>
</evidence>
<gene>
    <name evidence="1" type="ORF">QJS10_CPB17g01277</name>
</gene>
<reference evidence="1" key="1">
    <citation type="journal article" date="2023" name="Nat. Commun.">
        <title>Diploid and tetraploid genomes of Acorus and the evolution of monocots.</title>
        <authorList>
            <person name="Ma L."/>
            <person name="Liu K.W."/>
            <person name="Li Z."/>
            <person name="Hsiao Y.Y."/>
            <person name="Qi Y."/>
            <person name="Fu T."/>
            <person name="Tang G.D."/>
            <person name="Zhang D."/>
            <person name="Sun W.H."/>
            <person name="Liu D.K."/>
            <person name="Li Y."/>
            <person name="Chen G.Z."/>
            <person name="Liu X.D."/>
            <person name="Liao X.Y."/>
            <person name="Jiang Y.T."/>
            <person name="Yu X."/>
            <person name="Hao Y."/>
            <person name="Huang J."/>
            <person name="Zhao X.W."/>
            <person name="Ke S."/>
            <person name="Chen Y.Y."/>
            <person name="Wu W.L."/>
            <person name="Hsu J.L."/>
            <person name="Lin Y.F."/>
            <person name="Huang M.D."/>
            <person name="Li C.Y."/>
            <person name="Huang L."/>
            <person name="Wang Z.W."/>
            <person name="Zhao X."/>
            <person name="Zhong W.Y."/>
            <person name="Peng D.H."/>
            <person name="Ahmad S."/>
            <person name="Lan S."/>
            <person name="Zhang J.S."/>
            <person name="Tsai W.C."/>
            <person name="Van de Peer Y."/>
            <person name="Liu Z.J."/>
        </authorList>
    </citation>
    <scope>NUCLEOTIDE SEQUENCE</scope>
    <source>
        <strain evidence="1">CP</strain>
    </source>
</reference>
<protein>
    <submittedName>
        <fullName evidence="1">Uncharacterized protein</fullName>
    </submittedName>
</protein>
<dbReference type="Proteomes" id="UP001180020">
    <property type="component" value="Unassembled WGS sequence"/>
</dbReference>